<feature type="signal peptide" evidence="2">
    <location>
        <begin position="1"/>
        <end position="19"/>
    </location>
</feature>
<evidence type="ECO:0000313" key="4">
    <source>
        <dbReference type="Proteomes" id="UP001159405"/>
    </source>
</evidence>
<evidence type="ECO:0000256" key="2">
    <source>
        <dbReference type="SAM" id="SignalP"/>
    </source>
</evidence>
<keyword evidence="4" id="KW-1185">Reference proteome</keyword>
<name>A0ABN8QMD6_9CNID</name>
<gene>
    <name evidence="3" type="ORF">PLOB_00007163</name>
</gene>
<keyword evidence="2" id="KW-0732">Signal</keyword>
<reference evidence="3 4" key="1">
    <citation type="submission" date="2022-05" db="EMBL/GenBank/DDBJ databases">
        <authorList>
            <consortium name="Genoscope - CEA"/>
            <person name="William W."/>
        </authorList>
    </citation>
    <scope>NUCLEOTIDE SEQUENCE [LARGE SCALE GENOMIC DNA]</scope>
</reference>
<organism evidence="3 4">
    <name type="scientific">Porites lobata</name>
    <dbReference type="NCBI Taxonomy" id="104759"/>
    <lineage>
        <taxon>Eukaryota</taxon>
        <taxon>Metazoa</taxon>
        <taxon>Cnidaria</taxon>
        <taxon>Anthozoa</taxon>
        <taxon>Hexacorallia</taxon>
        <taxon>Scleractinia</taxon>
        <taxon>Fungiina</taxon>
        <taxon>Poritidae</taxon>
        <taxon>Porites</taxon>
    </lineage>
</organism>
<dbReference type="Proteomes" id="UP001159405">
    <property type="component" value="Unassembled WGS sequence"/>
</dbReference>
<proteinExistence type="predicted"/>
<feature type="compositionally biased region" description="Basic and acidic residues" evidence="1">
    <location>
        <begin position="285"/>
        <end position="298"/>
    </location>
</feature>
<feature type="chain" id="PRO_5046180932" evidence="2">
    <location>
        <begin position="20"/>
        <end position="389"/>
    </location>
</feature>
<comment type="caution">
    <text evidence="3">The sequence shown here is derived from an EMBL/GenBank/DDBJ whole genome shotgun (WGS) entry which is preliminary data.</text>
</comment>
<evidence type="ECO:0000313" key="3">
    <source>
        <dbReference type="EMBL" id="CAH3165187.1"/>
    </source>
</evidence>
<protein>
    <submittedName>
        <fullName evidence="3">Uncharacterized protein</fullName>
    </submittedName>
</protein>
<feature type="non-terminal residue" evidence="3">
    <location>
        <position position="389"/>
    </location>
</feature>
<dbReference type="EMBL" id="CALNXK010000132">
    <property type="protein sequence ID" value="CAH3165187.1"/>
    <property type="molecule type" value="Genomic_DNA"/>
</dbReference>
<sequence length="389" mass="44396">MKFLGCCHFLLLFIPFASLETFSSSSSSEPSSGFQETFEKRCPPGLWCGKKRQVTEEETKASQYDEKQHPDGRILDSNLAAKTKTQFKNPNEQRKQQVNVFEKRCPPGLWCGRKREAKDLSSSKSTERVNVDNMAYQFEKRCPPGLWCGKKREVSDQNLNNAPTTEDINKQTRIKTFEKRCPPGLWCGKKREVADVVSNRKSTETGDVNNMAGRFEKRCPPGLWCGKKREVSDQILKNAEHTEDMNEQTPIKSFEKRCPPGLWCGKARECPFGLWCMKDDNNNEKEKDQTKMKGDLKNHHDHKKPRKVGYESSVTTLNCPPGLWCKKDMTVTNDDTTESICPSGVKCSSKRLVHYKNSDECPPGLWCKRRTAVGADRIINKYCSTGPWC</sequence>
<evidence type="ECO:0000256" key="1">
    <source>
        <dbReference type="SAM" id="MobiDB-lite"/>
    </source>
</evidence>
<accession>A0ABN8QMD6</accession>
<feature type="region of interest" description="Disordered" evidence="1">
    <location>
        <begin position="285"/>
        <end position="307"/>
    </location>
</feature>